<dbReference type="AlphaFoldDB" id="A0A2A9FCI1"/>
<organism evidence="1 2">
    <name type="scientific">Amycolatopsis sulphurea</name>
    <dbReference type="NCBI Taxonomy" id="76022"/>
    <lineage>
        <taxon>Bacteria</taxon>
        <taxon>Bacillati</taxon>
        <taxon>Actinomycetota</taxon>
        <taxon>Actinomycetes</taxon>
        <taxon>Pseudonocardiales</taxon>
        <taxon>Pseudonocardiaceae</taxon>
        <taxon>Amycolatopsis</taxon>
    </lineage>
</organism>
<sequence length="94" mass="9842">MSEEDCEPSAQKEPISLERLREIATERGYNEDPTAGLKAAGEALAKQNASVQASFTGLAEAVTAPKTRSSPLLRAPCVLPSRVSAGQTATGLRS</sequence>
<name>A0A2A9FCI1_9PSEU</name>
<gene>
    <name evidence="1" type="ORF">ATK36_3213</name>
</gene>
<protein>
    <submittedName>
        <fullName evidence="1">Uncharacterized protein</fullName>
    </submittedName>
</protein>
<accession>A0A2A9FCI1</accession>
<proteinExistence type="predicted"/>
<keyword evidence="2" id="KW-1185">Reference proteome</keyword>
<dbReference type="Proteomes" id="UP000243542">
    <property type="component" value="Unassembled WGS sequence"/>
</dbReference>
<evidence type="ECO:0000313" key="1">
    <source>
        <dbReference type="EMBL" id="PFG48139.1"/>
    </source>
</evidence>
<evidence type="ECO:0000313" key="2">
    <source>
        <dbReference type="Proteomes" id="UP000243542"/>
    </source>
</evidence>
<reference evidence="1 2" key="1">
    <citation type="submission" date="2017-10" db="EMBL/GenBank/DDBJ databases">
        <title>Sequencing the genomes of 1000 actinobacteria strains.</title>
        <authorList>
            <person name="Klenk H.-P."/>
        </authorList>
    </citation>
    <scope>NUCLEOTIDE SEQUENCE [LARGE SCALE GENOMIC DNA]</scope>
    <source>
        <strain evidence="1 2">DSM 46092</strain>
    </source>
</reference>
<dbReference type="RefSeq" id="WP_098512229.1">
    <property type="nucleotide sequence ID" value="NZ_JBIAKZ010000002.1"/>
</dbReference>
<dbReference type="EMBL" id="PDJK01000002">
    <property type="protein sequence ID" value="PFG48139.1"/>
    <property type="molecule type" value="Genomic_DNA"/>
</dbReference>
<comment type="caution">
    <text evidence="1">The sequence shown here is derived from an EMBL/GenBank/DDBJ whole genome shotgun (WGS) entry which is preliminary data.</text>
</comment>